<keyword evidence="1" id="KW-0472">Membrane</keyword>
<dbReference type="Proteomes" id="UP000290289">
    <property type="component" value="Chromosome 4"/>
</dbReference>
<dbReference type="AlphaFoldDB" id="A0A498K538"/>
<feature type="transmembrane region" description="Helical" evidence="1">
    <location>
        <begin position="20"/>
        <end position="49"/>
    </location>
</feature>
<accession>A0A498K538</accession>
<reference evidence="2 3" key="1">
    <citation type="submission" date="2018-10" db="EMBL/GenBank/DDBJ databases">
        <title>A high-quality apple genome assembly.</title>
        <authorList>
            <person name="Hu J."/>
        </authorList>
    </citation>
    <scope>NUCLEOTIDE SEQUENCE [LARGE SCALE GENOMIC DNA]</scope>
    <source>
        <strain evidence="3">cv. HFTH1</strain>
        <tissue evidence="2">Young leaf</tissue>
    </source>
</reference>
<name>A0A498K538_MALDO</name>
<keyword evidence="1" id="KW-0812">Transmembrane</keyword>
<evidence type="ECO:0000256" key="1">
    <source>
        <dbReference type="SAM" id="Phobius"/>
    </source>
</evidence>
<evidence type="ECO:0000313" key="2">
    <source>
        <dbReference type="EMBL" id="RXI02417.1"/>
    </source>
</evidence>
<comment type="caution">
    <text evidence="2">The sequence shown here is derived from an EMBL/GenBank/DDBJ whole genome shotgun (WGS) entry which is preliminary data.</text>
</comment>
<protein>
    <submittedName>
        <fullName evidence="2">Uncharacterized protein</fullName>
    </submittedName>
</protein>
<keyword evidence="3" id="KW-1185">Reference proteome</keyword>
<evidence type="ECO:0000313" key="3">
    <source>
        <dbReference type="Proteomes" id="UP000290289"/>
    </source>
</evidence>
<keyword evidence="1" id="KW-1133">Transmembrane helix</keyword>
<proteinExistence type="predicted"/>
<sequence length="116" mass="12328">MVGSLPADAWPAFLKPTVPSLFLFFPALSLSCFLVASSSGLEIAILRFYPTHSVNSQMGHELVTSNDLHPLQLLDLPLNLCLRHHQFSGVASPRKSGFVGDAVTGAVGDDPSGDPI</sequence>
<organism evidence="2 3">
    <name type="scientific">Malus domestica</name>
    <name type="common">Apple</name>
    <name type="synonym">Pyrus malus</name>
    <dbReference type="NCBI Taxonomy" id="3750"/>
    <lineage>
        <taxon>Eukaryota</taxon>
        <taxon>Viridiplantae</taxon>
        <taxon>Streptophyta</taxon>
        <taxon>Embryophyta</taxon>
        <taxon>Tracheophyta</taxon>
        <taxon>Spermatophyta</taxon>
        <taxon>Magnoliopsida</taxon>
        <taxon>eudicotyledons</taxon>
        <taxon>Gunneridae</taxon>
        <taxon>Pentapetalae</taxon>
        <taxon>rosids</taxon>
        <taxon>fabids</taxon>
        <taxon>Rosales</taxon>
        <taxon>Rosaceae</taxon>
        <taxon>Amygdaloideae</taxon>
        <taxon>Maleae</taxon>
        <taxon>Malus</taxon>
    </lineage>
</organism>
<dbReference type="EMBL" id="RDQH01000330">
    <property type="protein sequence ID" value="RXI02417.1"/>
    <property type="molecule type" value="Genomic_DNA"/>
</dbReference>
<gene>
    <name evidence="2" type="ORF">DVH24_030346</name>
</gene>